<keyword evidence="2" id="KW-1185">Reference proteome</keyword>
<evidence type="ECO:0000313" key="1">
    <source>
        <dbReference type="EMBL" id="ANZ29400.1"/>
    </source>
</evidence>
<evidence type="ECO:0000313" key="2">
    <source>
        <dbReference type="Proteomes" id="UP000093052"/>
    </source>
</evidence>
<sequence>MFLVFSRRGPKRHLVFFVQPFLQVTANEPFVPEVIGMRNLGHDAFGCDSIMAGCFRHHISHRQALIGHLKVQLKPVVSLLFRSTMPDIRDSLKPFDTIHSRGMAQLQRQAIDHSVGMVLPAFGHIVNFKKNSDQALIIV</sequence>
<dbReference type="Proteomes" id="UP000093052">
    <property type="component" value="Chromosome"/>
</dbReference>
<dbReference type="EMBL" id="CP016622">
    <property type="protein sequence ID" value="ANZ29400.1"/>
    <property type="molecule type" value="Genomic_DNA"/>
</dbReference>
<protein>
    <submittedName>
        <fullName evidence="1">Uncharacterized protein</fullName>
    </submittedName>
</protein>
<accession>A0AAN1D5Y9</accession>
<name>A0AAN1D5Y9_PARTM</name>
<reference evidence="2" key="1">
    <citation type="journal article" date="2016" name="Genome Announc.">
        <title>Complete Genome Sequence of Geobacillus thermoglucosidasius NCIMB 11955, the Progenitor of a Bioethanol Production Strain.</title>
        <authorList>
            <person name="Sheng L."/>
            <person name="Zhang Y."/>
            <person name="Minton N.P."/>
        </authorList>
    </citation>
    <scope>NUCLEOTIDE SEQUENCE [LARGE SCALE GENOMIC DNA]</scope>
    <source>
        <strain evidence="2">NCIMB 11955</strain>
    </source>
</reference>
<proteinExistence type="predicted"/>
<organism evidence="1 2">
    <name type="scientific">Parageobacillus thermoglucosidasius</name>
    <name type="common">Geobacillus thermoglucosidasius</name>
    <dbReference type="NCBI Taxonomy" id="1426"/>
    <lineage>
        <taxon>Bacteria</taxon>
        <taxon>Bacillati</taxon>
        <taxon>Bacillota</taxon>
        <taxon>Bacilli</taxon>
        <taxon>Bacillales</taxon>
        <taxon>Anoxybacillaceae</taxon>
        <taxon>Parageobacillus</taxon>
    </lineage>
</organism>
<dbReference type="AlphaFoldDB" id="A0AAN1D5Y9"/>
<gene>
    <name evidence="1" type="ORF">BCV53_04355</name>
</gene>